<sequence>MSEGIEVVAEGGVTSATGFVAGAVRARMRPDWDKLDVALLYSEAPCTSAGVYTQCNVVAAPVVITRKHLAGGRAQAVIANSGCANAATGEQGMRDAVEMAQLAAGKLGLDPHQVVVASTGVIGTFLSMERVRHGVEAVELSAG</sequence>
<dbReference type="InterPro" id="IPR002813">
    <property type="entry name" value="Arg_biosynth_ArgJ"/>
</dbReference>
<dbReference type="GO" id="GO:0004042">
    <property type="term" value="F:L-glutamate N-acetyltransferase activity"/>
    <property type="evidence" value="ECO:0007669"/>
    <property type="project" value="TreeGrafter"/>
</dbReference>
<dbReference type="GO" id="GO:0006526">
    <property type="term" value="P:L-arginine biosynthetic process"/>
    <property type="evidence" value="ECO:0007669"/>
    <property type="project" value="InterPro"/>
</dbReference>
<dbReference type="AlphaFoldDB" id="A0A0F8Z2G9"/>
<dbReference type="Gene3D" id="3.60.70.12">
    <property type="entry name" value="L-amino peptidase D-ALA esterase/amidase"/>
    <property type="match status" value="1"/>
</dbReference>
<dbReference type="EMBL" id="LAZR01066057">
    <property type="protein sequence ID" value="KKK54311.1"/>
    <property type="molecule type" value="Genomic_DNA"/>
</dbReference>
<dbReference type="InterPro" id="IPR016117">
    <property type="entry name" value="ArgJ-like_dom_sf"/>
</dbReference>
<gene>
    <name evidence="1" type="ORF">LCGC14_3086000</name>
</gene>
<protein>
    <recommendedName>
        <fullName evidence="2">Glutamate N-acetyltransferase</fullName>
    </recommendedName>
</protein>
<evidence type="ECO:0000313" key="1">
    <source>
        <dbReference type="EMBL" id="KKK54311.1"/>
    </source>
</evidence>
<evidence type="ECO:0008006" key="2">
    <source>
        <dbReference type="Google" id="ProtNLM"/>
    </source>
</evidence>
<name>A0A0F8Z2G9_9ZZZZ</name>
<dbReference type="GO" id="GO:0006592">
    <property type="term" value="P:ornithine biosynthetic process"/>
    <property type="evidence" value="ECO:0007669"/>
    <property type="project" value="TreeGrafter"/>
</dbReference>
<reference evidence="1" key="1">
    <citation type="journal article" date="2015" name="Nature">
        <title>Complex archaea that bridge the gap between prokaryotes and eukaryotes.</title>
        <authorList>
            <person name="Spang A."/>
            <person name="Saw J.H."/>
            <person name="Jorgensen S.L."/>
            <person name="Zaremba-Niedzwiedzka K."/>
            <person name="Martijn J."/>
            <person name="Lind A.E."/>
            <person name="van Eijk R."/>
            <person name="Schleper C."/>
            <person name="Guy L."/>
            <person name="Ettema T.J."/>
        </authorList>
    </citation>
    <scope>NUCLEOTIDE SEQUENCE</scope>
</reference>
<comment type="caution">
    <text evidence="1">The sequence shown here is derived from an EMBL/GenBank/DDBJ whole genome shotgun (WGS) entry which is preliminary data.</text>
</comment>
<dbReference type="SUPFAM" id="SSF56266">
    <property type="entry name" value="DmpA/ArgJ-like"/>
    <property type="match status" value="1"/>
</dbReference>
<dbReference type="PANTHER" id="PTHR23100">
    <property type="entry name" value="ARGININE BIOSYNTHESIS BIFUNCTIONAL PROTEIN ARGJ"/>
    <property type="match status" value="1"/>
</dbReference>
<organism evidence="1">
    <name type="scientific">marine sediment metagenome</name>
    <dbReference type="NCBI Taxonomy" id="412755"/>
    <lineage>
        <taxon>unclassified sequences</taxon>
        <taxon>metagenomes</taxon>
        <taxon>ecological metagenomes</taxon>
    </lineage>
</organism>
<dbReference type="GO" id="GO:0004358">
    <property type="term" value="F:L-glutamate N-acetyltransferase activity, acting on acetyl-L-ornithine as donor"/>
    <property type="evidence" value="ECO:0007669"/>
    <property type="project" value="InterPro"/>
</dbReference>
<dbReference type="Pfam" id="PF01960">
    <property type="entry name" value="ArgJ"/>
    <property type="match status" value="1"/>
</dbReference>
<dbReference type="PANTHER" id="PTHR23100:SF0">
    <property type="entry name" value="ARGININE BIOSYNTHESIS BIFUNCTIONAL PROTEIN ARGJ, MITOCHONDRIAL"/>
    <property type="match status" value="1"/>
</dbReference>
<feature type="non-terminal residue" evidence="1">
    <location>
        <position position="143"/>
    </location>
</feature>
<proteinExistence type="predicted"/>
<accession>A0A0F8Z2G9</accession>